<dbReference type="SUPFAM" id="SSF52540">
    <property type="entry name" value="P-loop containing nucleoside triphosphate hydrolases"/>
    <property type="match status" value="1"/>
</dbReference>
<dbReference type="Gene3D" id="2.30.30.40">
    <property type="entry name" value="SH3 Domains"/>
    <property type="match status" value="1"/>
</dbReference>
<feature type="domain" description="MyTH4" evidence="13">
    <location>
        <begin position="928"/>
        <end position="1228"/>
    </location>
</feature>
<dbReference type="FunFam" id="3.10.20.90:FF:000036">
    <property type="entry name" value="Unconventional myosin-VIIa"/>
    <property type="match status" value="1"/>
</dbReference>
<evidence type="ECO:0000256" key="2">
    <source>
        <dbReference type="ARBA" id="ARBA00008314"/>
    </source>
</evidence>
<dbReference type="Pfam" id="PF00612">
    <property type="entry name" value="IQ"/>
    <property type="match status" value="2"/>
</dbReference>
<keyword evidence="15" id="KW-1185">Reference proteome</keyword>
<dbReference type="GO" id="GO:0003779">
    <property type="term" value="F:actin binding"/>
    <property type="evidence" value="ECO:0007669"/>
    <property type="project" value="UniProtKB-KW"/>
</dbReference>
<dbReference type="InterPro" id="IPR041794">
    <property type="entry name" value="MyoVII_FERM_C2"/>
</dbReference>
<reference evidence="16" key="1">
    <citation type="submission" date="2022-11" db="UniProtKB">
        <authorList>
            <consortium name="WormBaseParasite"/>
        </authorList>
    </citation>
    <scope>IDENTIFICATION</scope>
</reference>
<dbReference type="SUPFAM" id="SSF54236">
    <property type="entry name" value="Ubiquitin-like"/>
    <property type="match status" value="2"/>
</dbReference>
<dbReference type="Pfam" id="PF00373">
    <property type="entry name" value="FERM_M"/>
    <property type="match status" value="1"/>
</dbReference>
<dbReference type="InterPro" id="IPR001609">
    <property type="entry name" value="Myosin_head_motor_dom-like"/>
</dbReference>
<dbReference type="CDD" id="cd13199">
    <property type="entry name" value="FERM_C2_MyoVII"/>
    <property type="match status" value="1"/>
</dbReference>
<dbReference type="Gene3D" id="3.40.850.10">
    <property type="entry name" value="Kinesin motor domain"/>
    <property type="match status" value="1"/>
</dbReference>
<dbReference type="InterPro" id="IPR038185">
    <property type="entry name" value="MyTH4_dom_sf"/>
</dbReference>
<dbReference type="SMART" id="SM00242">
    <property type="entry name" value="MYSc"/>
    <property type="match status" value="1"/>
</dbReference>
<feature type="domain" description="Myosin motor" evidence="14">
    <location>
        <begin position="61"/>
        <end position="736"/>
    </location>
</feature>
<dbReference type="PRINTS" id="PR00193">
    <property type="entry name" value="MYOSINHEAVY"/>
</dbReference>
<keyword evidence="8 10" id="KW-0505">Motor protein</keyword>
<feature type="binding site" evidence="10">
    <location>
        <begin position="154"/>
        <end position="161"/>
    </location>
    <ligand>
        <name>ATP</name>
        <dbReference type="ChEBI" id="CHEBI:30616"/>
    </ligand>
</feature>
<keyword evidence="4" id="KW-0677">Repeat</keyword>
<dbReference type="CDD" id="cd14473">
    <property type="entry name" value="FERM_B-lobe"/>
    <property type="match status" value="2"/>
</dbReference>
<dbReference type="SUPFAM" id="SSF47031">
    <property type="entry name" value="Second domain of FERM"/>
    <property type="match status" value="2"/>
</dbReference>
<feature type="domain" description="MyTH4" evidence="13">
    <location>
        <begin position="1678"/>
        <end position="1826"/>
    </location>
</feature>
<dbReference type="Gene3D" id="6.20.240.20">
    <property type="match status" value="1"/>
</dbReference>
<evidence type="ECO:0000256" key="10">
    <source>
        <dbReference type="PROSITE-ProRule" id="PRU00782"/>
    </source>
</evidence>
<dbReference type="Pfam" id="PF00063">
    <property type="entry name" value="Myosin_head"/>
    <property type="match status" value="1"/>
</dbReference>
<dbReference type="PANTHER" id="PTHR22692">
    <property type="entry name" value="MYOSIN VII, XV"/>
    <property type="match status" value="1"/>
</dbReference>
<feature type="domain" description="FERM" evidence="12">
    <location>
        <begin position="1233"/>
        <end position="1548"/>
    </location>
</feature>
<dbReference type="InterPro" id="IPR041793">
    <property type="entry name" value="MyoVII_FERM_C1"/>
</dbReference>
<evidence type="ECO:0000256" key="6">
    <source>
        <dbReference type="ARBA" id="ARBA00022840"/>
    </source>
</evidence>
<dbReference type="Gene3D" id="1.25.40.530">
    <property type="entry name" value="MyTH4 domain"/>
    <property type="match status" value="3"/>
</dbReference>
<evidence type="ECO:0000259" key="12">
    <source>
        <dbReference type="PROSITE" id="PS50057"/>
    </source>
</evidence>
<dbReference type="CDD" id="cd17092">
    <property type="entry name" value="FERM1_F1_Myosin-VII"/>
    <property type="match status" value="1"/>
</dbReference>
<dbReference type="PROSITE" id="PS51456">
    <property type="entry name" value="MYOSIN_MOTOR"/>
    <property type="match status" value="1"/>
</dbReference>
<keyword evidence="5 10" id="KW-0547">Nucleotide-binding</keyword>
<dbReference type="SUPFAM" id="SSF50729">
    <property type="entry name" value="PH domain-like"/>
    <property type="match status" value="1"/>
</dbReference>
<evidence type="ECO:0000256" key="5">
    <source>
        <dbReference type="ARBA" id="ARBA00022741"/>
    </source>
</evidence>
<dbReference type="Gene3D" id="1.20.80.10">
    <property type="match status" value="2"/>
</dbReference>
<proteinExistence type="inferred from homology"/>
<keyword evidence="9 10" id="KW-0009">Actin-binding</keyword>
<evidence type="ECO:0000256" key="4">
    <source>
        <dbReference type="ARBA" id="ARBA00022737"/>
    </source>
</evidence>
<dbReference type="CDD" id="cd01381">
    <property type="entry name" value="MYSc_Myo7"/>
    <property type="match status" value="1"/>
</dbReference>
<dbReference type="GO" id="GO:0003774">
    <property type="term" value="F:cytoskeletal motor activity"/>
    <property type="evidence" value="ECO:0007669"/>
    <property type="project" value="UniProtKB-UniRule"/>
</dbReference>
<evidence type="ECO:0000256" key="1">
    <source>
        <dbReference type="ARBA" id="ARBA00004496"/>
    </source>
</evidence>
<dbReference type="Pfam" id="PF24123">
    <property type="entry name" value="Myosin_VII_N"/>
    <property type="match status" value="1"/>
</dbReference>
<dbReference type="InterPro" id="IPR014352">
    <property type="entry name" value="FERM/acyl-CoA-bd_prot_sf"/>
</dbReference>
<accession>A0A914PKG0</accession>
<dbReference type="Gene3D" id="3.10.20.90">
    <property type="entry name" value="Phosphatidylinositol 3-kinase Catalytic Subunit, Chain A, domain 1"/>
    <property type="match status" value="2"/>
</dbReference>
<dbReference type="CDD" id="cd23767">
    <property type="entry name" value="IQCD"/>
    <property type="match status" value="1"/>
</dbReference>
<dbReference type="Gene3D" id="1.20.120.720">
    <property type="entry name" value="Myosin VI head, motor domain, U50 subdomain"/>
    <property type="match status" value="1"/>
</dbReference>
<name>A0A914PKG0_9BILA</name>
<evidence type="ECO:0000256" key="3">
    <source>
        <dbReference type="ARBA" id="ARBA00022490"/>
    </source>
</evidence>
<dbReference type="InterPro" id="IPR036106">
    <property type="entry name" value="MYSc_Myo7"/>
</dbReference>
<dbReference type="InterPro" id="IPR019749">
    <property type="entry name" value="Band_41_domain"/>
</dbReference>
<dbReference type="SMART" id="SM00295">
    <property type="entry name" value="B41"/>
    <property type="match status" value="2"/>
</dbReference>
<keyword evidence="7 10" id="KW-0518">Myosin</keyword>
<comment type="similarity">
    <text evidence="2 10">Belongs to the TRAFAC class myosin-kinesin ATPase superfamily. Myosin family.</text>
</comment>
<feature type="compositionally biased region" description="Basic and acidic residues" evidence="11">
    <location>
        <begin position="1093"/>
        <end position="1102"/>
    </location>
</feature>
<keyword evidence="6 10" id="KW-0067">ATP-binding</keyword>
<protein>
    <submittedName>
        <fullName evidence="16">Myosin-VIIa</fullName>
    </submittedName>
</protein>
<dbReference type="CDD" id="cd13198">
    <property type="entry name" value="FERM_C1_MyoVII"/>
    <property type="match status" value="1"/>
</dbReference>
<dbReference type="PANTHER" id="PTHR22692:SF33">
    <property type="entry name" value="MYOSIN"/>
    <property type="match status" value="1"/>
</dbReference>
<dbReference type="FunFam" id="3.40.850.10:FF:000008">
    <property type="entry name" value="Putative unconventional myosin-IXa"/>
    <property type="match status" value="1"/>
</dbReference>
<dbReference type="InterPro" id="IPR036961">
    <property type="entry name" value="Kinesin_motor_dom_sf"/>
</dbReference>
<dbReference type="SMART" id="SM00015">
    <property type="entry name" value="IQ"/>
    <property type="match status" value="3"/>
</dbReference>
<dbReference type="GO" id="GO:0005737">
    <property type="term" value="C:cytoplasm"/>
    <property type="evidence" value="ECO:0007669"/>
    <property type="project" value="UniProtKB-SubCell"/>
</dbReference>
<dbReference type="InterPro" id="IPR029071">
    <property type="entry name" value="Ubiquitin-like_domsf"/>
</dbReference>
<evidence type="ECO:0000256" key="11">
    <source>
        <dbReference type="SAM" id="MobiDB-lite"/>
    </source>
</evidence>
<dbReference type="InterPro" id="IPR011993">
    <property type="entry name" value="PH-like_dom_sf"/>
</dbReference>
<dbReference type="SMART" id="SM00139">
    <property type="entry name" value="MyTH4"/>
    <property type="match status" value="2"/>
</dbReference>
<dbReference type="InterPro" id="IPR027417">
    <property type="entry name" value="P-loop_NTPase"/>
</dbReference>
<dbReference type="InterPro" id="IPR051567">
    <property type="entry name" value="Unconventional_Myosin_ATPase"/>
</dbReference>
<dbReference type="Gene3D" id="1.20.58.530">
    <property type="match status" value="1"/>
</dbReference>
<dbReference type="CDD" id="cd17093">
    <property type="entry name" value="FERM2_F1_Myosin-VII"/>
    <property type="match status" value="1"/>
</dbReference>
<feature type="domain" description="FERM" evidence="12">
    <location>
        <begin position="1832"/>
        <end position="2144"/>
    </location>
</feature>
<dbReference type="WBParaSite" id="PDA_v2.g189.t1">
    <property type="protein sequence ID" value="PDA_v2.g189.t1"/>
    <property type="gene ID" value="PDA_v2.g189"/>
</dbReference>
<dbReference type="Gene3D" id="1.10.10.820">
    <property type="match status" value="1"/>
</dbReference>
<dbReference type="FunFam" id="1.10.10.820:FF:000001">
    <property type="entry name" value="Myosin heavy chain"/>
    <property type="match status" value="1"/>
</dbReference>
<dbReference type="InterPro" id="IPR035963">
    <property type="entry name" value="FERM_2"/>
</dbReference>
<evidence type="ECO:0000259" key="13">
    <source>
        <dbReference type="PROSITE" id="PS51016"/>
    </source>
</evidence>
<comment type="subcellular location">
    <subcellularLocation>
        <location evidence="1">Cytoplasm</location>
    </subcellularLocation>
</comment>
<evidence type="ECO:0000256" key="8">
    <source>
        <dbReference type="ARBA" id="ARBA00023175"/>
    </source>
</evidence>
<dbReference type="PROSITE" id="PS50096">
    <property type="entry name" value="IQ"/>
    <property type="match status" value="3"/>
</dbReference>
<dbReference type="InterPro" id="IPR019748">
    <property type="entry name" value="FERM_central"/>
</dbReference>
<evidence type="ECO:0000256" key="9">
    <source>
        <dbReference type="ARBA" id="ARBA00023203"/>
    </source>
</evidence>
<dbReference type="InterPro" id="IPR000048">
    <property type="entry name" value="IQ_motif_EF-hand-BS"/>
</dbReference>
<dbReference type="Pfam" id="PF21998">
    <property type="entry name" value="FERM_C1_MyoVII"/>
    <property type="match status" value="1"/>
</dbReference>
<dbReference type="InterPro" id="IPR000299">
    <property type="entry name" value="FERM_domain"/>
</dbReference>
<dbReference type="Pfam" id="PF00784">
    <property type="entry name" value="MyTH4"/>
    <property type="match status" value="2"/>
</dbReference>
<keyword evidence="3" id="KW-0963">Cytoplasm</keyword>
<dbReference type="Pfam" id="PF21989">
    <property type="entry name" value="RA_2"/>
    <property type="match status" value="2"/>
</dbReference>
<dbReference type="InterPro" id="IPR057130">
    <property type="entry name" value="Myosin_VII_N"/>
</dbReference>
<dbReference type="FunFam" id="2.30.29.30:FF:000075">
    <property type="entry name" value="unconventional myosin-VIIa"/>
    <property type="match status" value="1"/>
</dbReference>
<organism evidence="15 16">
    <name type="scientific">Panagrolaimus davidi</name>
    <dbReference type="NCBI Taxonomy" id="227884"/>
    <lineage>
        <taxon>Eukaryota</taxon>
        <taxon>Metazoa</taxon>
        <taxon>Ecdysozoa</taxon>
        <taxon>Nematoda</taxon>
        <taxon>Chromadorea</taxon>
        <taxon>Rhabditida</taxon>
        <taxon>Tylenchina</taxon>
        <taxon>Panagrolaimomorpha</taxon>
        <taxon>Panagrolaimoidea</taxon>
        <taxon>Panagrolaimidae</taxon>
        <taxon>Panagrolaimus</taxon>
    </lineage>
</organism>
<dbReference type="GO" id="GO:0005524">
    <property type="term" value="F:ATP binding"/>
    <property type="evidence" value="ECO:0007669"/>
    <property type="project" value="UniProtKB-UniRule"/>
</dbReference>
<evidence type="ECO:0000259" key="14">
    <source>
        <dbReference type="PROSITE" id="PS51456"/>
    </source>
</evidence>
<dbReference type="PROSITE" id="PS51016">
    <property type="entry name" value="MYTH4"/>
    <property type="match status" value="2"/>
</dbReference>
<evidence type="ECO:0000256" key="7">
    <source>
        <dbReference type="ARBA" id="ARBA00023123"/>
    </source>
</evidence>
<evidence type="ECO:0000313" key="16">
    <source>
        <dbReference type="WBParaSite" id="PDA_v2.g189.t1"/>
    </source>
</evidence>
<evidence type="ECO:0000313" key="15">
    <source>
        <dbReference type="Proteomes" id="UP000887578"/>
    </source>
</evidence>
<dbReference type="Proteomes" id="UP000887578">
    <property type="component" value="Unplaced"/>
</dbReference>
<feature type="region of interest" description="Disordered" evidence="11">
    <location>
        <begin position="1075"/>
        <end position="1112"/>
    </location>
</feature>
<dbReference type="Gene3D" id="2.30.29.30">
    <property type="entry name" value="Pleckstrin-homology domain (PH domain)/Phosphotyrosine-binding domain (PTB)"/>
    <property type="match status" value="2"/>
</dbReference>
<dbReference type="PROSITE" id="PS50057">
    <property type="entry name" value="FERM_3"/>
    <property type="match status" value="2"/>
</dbReference>
<dbReference type="InterPro" id="IPR000857">
    <property type="entry name" value="MyTH4_dom"/>
</dbReference>
<dbReference type="GO" id="GO:0016459">
    <property type="term" value="C:myosin complex"/>
    <property type="evidence" value="ECO:0007669"/>
    <property type="project" value="UniProtKB-KW"/>
</dbReference>
<sequence length="2146" mass="245441">MTQLGDFIWIEPVIKGQYGAPIGARVISSEAGKILIVDDQGNEQWLSAERRIRIMHPTSIQGVEDMIQLGDLHEAGILRNLFVRYKEKLIYTFTGSILVAVNPYTSLPIYTGETVRLYRHKRIGELPPHIFAIADNSYSNMRNTQRDQCVIISGESGAGKTESTKLVLQFLATVSGQHSWIEQQVLEANPIMEAFGNAKTIRNDNSSRFGKYIDIHFNASGAIEGAKIEQYLLEKTRIVSQANEERNYHIFYCMLAGLSTEEKKELELTTAGDYHYLSQGRCLTADGRNDASDFSEIRSALKVLMFKEPEIWSIFKILAALLHLGNVKYQASMLSNLEVTEIIDKENITRIANLLQLKPSALTTALTTRSIVTVNERVVSRLGAAQALDVRDGLVKHIYGRLFVHIVRRINDAIYKPQKGADRRYRTSIGILDIFGFENFKHNSFEQLCINFANEHLQQFFVQHVFKLEQAEYDGQDINWRKIEFIDNQSALDLIAVRSLSIMSLIDEESIFPKGTDLTMLNKLHQNHSKNDRLYVKPKSDLSKSFGINHFAGPVMYNAKGFLEKNRDHFGADLYDLIHGSSFKFLTNLFDDSDGMDTCGRIRQTVGSKFKKSLETLMLQLQNCEPFFIRCIKPNEFKTPMSFDRDLVLKQLRYSGMMETIRIRKAGYPIRHDYADFVARYRALCPGIGPAQKVDCYIAAKTICSSVFGENGDFQLGRTKVFLKDIQDLQLEQEHEKQMTRKATIIQKTIRGWIQRRKYDKQRLAAIIIQKYWKSYIQRRKYKQILLGVARLQAVLRSKQLVAHYRRLRLIVTAFQAQCRGAIIRNELRSKRNNRDRREAMLARTAAETPPNAMLENDNHDIDIDSCFDFLQSDSASGTPVRGDLISPQPSPAYTITENEPFSMENLEGYQFAKFAATYFQGQASSQYSRKALRQPLLYHENSGDQIAALAVWITILRFMGDAPEPKIGSAEIGQHDKIPIMTKLYSTLGKQFSRKEIELASQAADFETSGMKVRKNGSISRIVSMTLKKKSSKHSDTSSSNGHKIELASQAADFETSGMKVRKNGSISRIVSMTLKKKSSKHSDTSSSNGHSMEHSNKHINGDTNSLHSDGLLENRPTTSLDKLHFIIGHGILRPDLRDEIYCQICKQLCNNPSKNSYARGWILLSLCVGCFAPSEKFIKYLYCFIREQGPRGTIKYSSYIEHRLRRTVQNGTRHQPPSYIELQATKSKKPLILAVTFMDGTVKTLNADSATTARELCTLLSEKIGLKESFGFSLYIALFDKVSSLGAGNDHVLDAISQCEQYAKEQGRQERNAPWRLFFRKEIFTPWHNPKSDTVSTNLIYQQVVRGVKYGEYRCDKDEDLALLAAQQFFVDQNGPNLDVEKLEGSIPNYLPDFALTKQGQNTVEKWMQMIMHVFRKKFMGSKPVTVELVKDDLVTFAQYKWPLLFSRFYEAYKFAGPPLPKNEVIVAVNFTGIYVVDDKEEVLVEFSFPEISGITCSASKRLGTETFTIQTIAGDEYTFQSPNSDDIRELVVYFLSGLRNLSRFAVTIQEQKLDDKGTYLECHRGDLLILAEEFGKTSAQFVKAENTRTGAHGNIPIELIYILPTITKPSIDILELFNRRTELSKLNAERGMTLLIPNTNAERPYTLERFAADNFRQQSKRSLSTNRKYIELWRHSREPLRHPLLKKLEGKAEPSSESLISYLAIMKYMGDHPMKRHKHPVELTDIIFRAPLRYEVLRDETYCQLMKQLTDNPNMFTEERGWELMWLCIGLFPPSKSLYKEVNQFLRTRMNPIAADCLNRLQKTIKAGQRKYPPHQVEVEAIQHRTTQIFHKSYFPDGGEEAIEVESSTRARDFCNRIATRLGLHSADGFSLFVKIGEKVISMPENEFFFDFIHQLTDWVRLNRPTKETISPLFAYQIYFMRKLWINVIPGEDINADLIFHYHQELPKYLRGYHHCTKKNVAHIAALILRAQTRDDKEPPFGQFSQIISDILPKEMLKNYSSSDWKKVILGEYQQLSVKTSAEAKIAFLKYISSWPTFGSAFFEVKQSSDPTMASRVLIAINKNGVNLFNQETKEHIISYPFEVISNWTSGNTYFHMTVGNLMKGNRLLLETTLGYKMDDLLSSYIQSLISGQNQNTNREHEI</sequence>
<dbReference type="Gene3D" id="1.20.5.190">
    <property type="match status" value="1"/>
</dbReference>
<feature type="region of interest" description="Actin-binding" evidence="10">
    <location>
        <begin position="614"/>
        <end position="636"/>
    </location>
</feature>